<dbReference type="InterPro" id="IPR006373">
    <property type="entry name" value="VSA_Rifin"/>
</dbReference>
<organism evidence="4 5">
    <name type="scientific">Plasmodium reichenowi</name>
    <dbReference type="NCBI Taxonomy" id="5854"/>
    <lineage>
        <taxon>Eukaryota</taxon>
        <taxon>Sar</taxon>
        <taxon>Alveolata</taxon>
        <taxon>Apicomplexa</taxon>
        <taxon>Aconoidasida</taxon>
        <taxon>Haemosporida</taxon>
        <taxon>Plasmodiidae</taxon>
        <taxon>Plasmodium</taxon>
        <taxon>Plasmodium (Laverania)</taxon>
    </lineage>
</organism>
<evidence type="ECO:0000313" key="5">
    <source>
        <dbReference type="Proteomes" id="UP000027581"/>
    </source>
</evidence>
<evidence type="ECO:0000256" key="2">
    <source>
        <dbReference type="SAM" id="Phobius"/>
    </source>
</evidence>
<sequence>MKLHYTKILLFFFPLNILVTSLSNAHNKKNKPSITPHHTPTITSRVLSECDTESSIYDNEDMESVKENFERQTSQRFEEYQERMKKKRQKRKEQRDKNIQKIIHKDKMEKNLAEKIEKGCLMCGCGLGSVAGSVGLFGGIAINIWKSGALEAAIAKAITEGTAKIAAAANAAGATEIMKLIKSTFFIDKLGETSLQSIFTTKTYTDVASITEAVYNQYVQKCIIGSSGKLVSRFGDANRHIAICKSVWNQTSAVSKKGQHISELEVIQKTVETMMSNAEGPAKAAAEIAEAAEKATIKAAEEKAIEAASTQLYGAIGYSILAILIIVLIMIIIYLILRYRRKKKMKKKAQYTKLLNE</sequence>
<evidence type="ECO:0000313" key="4">
    <source>
        <dbReference type="EMBL" id="CDO61952.1"/>
    </source>
</evidence>
<dbReference type="NCBIfam" id="TIGR01477">
    <property type="entry name" value="RIFIN"/>
    <property type="match status" value="1"/>
</dbReference>
<feature type="signal peptide" evidence="3">
    <location>
        <begin position="1"/>
        <end position="25"/>
    </location>
</feature>
<feature type="coiled-coil region" evidence="1">
    <location>
        <begin position="70"/>
        <end position="97"/>
    </location>
</feature>
<keyword evidence="2" id="KW-0472">Membrane</keyword>
<accession>A0A060RR89</accession>
<keyword evidence="3" id="KW-0732">Signal</keyword>
<dbReference type="EMBL" id="HG810627">
    <property type="protein sequence ID" value="CDO61952.1"/>
    <property type="molecule type" value="Genomic_DNA"/>
</dbReference>
<keyword evidence="2" id="KW-1133">Transmembrane helix</keyword>
<keyword evidence="5" id="KW-1185">Reference proteome</keyword>
<dbReference type="VEuPathDB" id="PlasmoDB:PRCDC_0058300"/>
<evidence type="ECO:0000256" key="3">
    <source>
        <dbReference type="SAM" id="SignalP"/>
    </source>
</evidence>
<dbReference type="Proteomes" id="UP000027581">
    <property type="component" value="Unassembled WGS sequence"/>
</dbReference>
<reference evidence="4" key="2">
    <citation type="submission" date="2014-05" db="EMBL/GenBank/DDBJ databases">
        <title>The genome sequences of chimpanzee malaria parasites reveal the path to human adaptation.</title>
        <authorList>
            <person name="Otto T.D."/>
            <person name="Rayner J.C."/>
            <person name="Boehme U."/>
            <person name="Pain A."/>
            <person name="Spottiswoode N."/>
            <person name="Sanders M."/>
            <person name="Quail M."/>
            <person name="Ollomo B."/>
            <person name="Renaud F."/>
            <person name="Thomas A.W."/>
            <person name="Prugnolle F."/>
            <person name="Conway D.J."/>
            <person name="Newbold C."/>
            <person name="Berriman M."/>
        </authorList>
    </citation>
    <scope>NUCLEOTIDE SEQUENCE [LARGE SCALE GENOMIC DNA]</scope>
    <source>
        <strain evidence="4">CDC</strain>
    </source>
</reference>
<gene>
    <name evidence="4" type="primary">RIF</name>
    <name evidence="4" type="ORF">PRCDC_0058300</name>
</gene>
<keyword evidence="2" id="KW-0812">Transmembrane</keyword>
<feature type="transmembrane region" description="Helical" evidence="2">
    <location>
        <begin position="312"/>
        <end position="337"/>
    </location>
</feature>
<protein>
    <submittedName>
        <fullName evidence="4">Rifin</fullName>
    </submittedName>
</protein>
<feature type="chain" id="PRO_5001586784" evidence="3">
    <location>
        <begin position="26"/>
        <end position="357"/>
    </location>
</feature>
<dbReference type="Pfam" id="PF02009">
    <property type="entry name" value="RIFIN"/>
    <property type="match status" value="1"/>
</dbReference>
<evidence type="ECO:0000256" key="1">
    <source>
        <dbReference type="SAM" id="Coils"/>
    </source>
</evidence>
<dbReference type="VEuPathDB" id="PlasmoDB:PRG01_0906900"/>
<dbReference type="AlphaFoldDB" id="A0A060RR89"/>
<dbReference type="PhylomeDB" id="A0A060RR89"/>
<reference evidence="4" key="1">
    <citation type="submission" date="2014-01" db="EMBL/GenBank/DDBJ databases">
        <authorList>
            <person name="Aslett M."/>
        </authorList>
    </citation>
    <scope>NUCLEOTIDE SEQUENCE</scope>
    <source>
        <strain evidence="4">CDC</strain>
    </source>
</reference>
<name>A0A060RR89_PLARE</name>
<keyword evidence="1" id="KW-0175">Coiled coil</keyword>
<proteinExistence type="predicted"/>